<dbReference type="Proteomes" id="UP000228934">
    <property type="component" value="Unassembled WGS sequence"/>
</dbReference>
<evidence type="ECO:0000256" key="1">
    <source>
        <dbReference type="SAM" id="MobiDB-lite"/>
    </source>
</evidence>
<evidence type="ECO:0000313" key="3">
    <source>
        <dbReference type="Proteomes" id="UP000228934"/>
    </source>
</evidence>
<reference evidence="3" key="1">
    <citation type="journal article" date="2017" name="Nat. Commun.">
        <title>The North American bullfrog draft genome provides insight into hormonal regulation of long noncoding RNA.</title>
        <authorList>
            <person name="Hammond S.A."/>
            <person name="Warren R.L."/>
            <person name="Vandervalk B.P."/>
            <person name="Kucuk E."/>
            <person name="Khan H."/>
            <person name="Gibb E.A."/>
            <person name="Pandoh P."/>
            <person name="Kirk H."/>
            <person name="Zhao Y."/>
            <person name="Jones M."/>
            <person name="Mungall A.J."/>
            <person name="Coope R."/>
            <person name="Pleasance S."/>
            <person name="Moore R.A."/>
            <person name="Holt R.A."/>
            <person name="Round J.M."/>
            <person name="Ohora S."/>
            <person name="Walle B.V."/>
            <person name="Veldhoen N."/>
            <person name="Helbing C.C."/>
            <person name="Birol I."/>
        </authorList>
    </citation>
    <scope>NUCLEOTIDE SEQUENCE [LARGE SCALE GENOMIC DNA]</scope>
</reference>
<sequence>MEKSQRLLQPVLMKIKRRSGSGSKKLAPYAHAGDLDFLKPVLEMRETQASWEDSAQGLAPEDESEEAAAEEEQEQFQDNVDKELFIDESRSTTNSMNEKDAEPGPSNVSRPLRRSSRGSARPVKPMDEILDVVSQMSTKMAENQYEDTAFLTVIW</sequence>
<accession>A0A2G9RRT0</accession>
<name>A0A2G9RRT0_AQUCT</name>
<gene>
    <name evidence="2" type="ORF">AB205_0124590</name>
</gene>
<protein>
    <submittedName>
        <fullName evidence="2">Uncharacterized protein</fullName>
    </submittedName>
</protein>
<dbReference type="AlphaFoldDB" id="A0A2G9RRT0"/>
<feature type="compositionally biased region" description="Basic and acidic residues" evidence="1">
    <location>
        <begin position="79"/>
        <end position="90"/>
    </location>
</feature>
<organism evidence="2 3">
    <name type="scientific">Aquarana catesbeiana</name>
    <name type="common">American bullfrog</name>
    <name type="synonym">Rana catesbeiana</name>
    <dbReference type="NCBI Taxonomy" id="8400"/>
    <lineage>
        <taxon>Eukaryota</taxon>
        <taxon>Metazoa</taxon>
        <taxon>Chordata</taxon>
        <taxon>Craniata</taxon>
        <taxon>Vertebrata</taxon>
        <taxon>Euteleostomi</taxon>
        <taxon>Amphibia</taxon>
        <taxon>Batrachia</taxon>
        <taxon>Anura</taxon>
        <taxon>Neobatrachia</taxon>
        <taxon>Ranoidea</taxon>
        <taxon>Ranidae</taxon>
        <taxon>Aquarana</taxon>
    </lineage>
</organism>
<feature type="compositionally biased region" description="Acidic residues" evidence="1">
    <location>
        <begin position="60"/>
        <end position="75"/>
    </location>
</feature>
<keyword evidence="3" id="KW-1185">Reference proteome</keyword>
<evidence type="ECO:0000313" key="2">
    <source>
        <dbReference type="EMBL" id="PIO30618.1"/>
    </source>
</evidence>
<proteinExistence type="predicted"/>
<dbReference type="EMBL" id="KV937069">
    <property type="protein sequence ID" value="PIO30618.1"/>
    <property type="molecule type" value="Genomic_DNA"/>
</dbReference>
<feature type="region of interest" description="Disordered" evidence="1">
    <location>
        <begin position="46"/>
        <end position="126"/>
    </location>
</feature>